<dbReference type="OrthoDB" id="5428863at2759"/>
<evidence type="ECO:0008006" key="3">
    <source>
        <dbReference type="Google" id="ProtNLM"/>
    </source>
</evidence>
<organism evidence="1 2">
    <name type="scientific">Phialocephala subalpina</name>
    <dbReference type="NCBI Taxonomy" id="576137"/>
    <lineage>
        <taxon>Eukaryota</taxon>
        <taxon>Fungi</taxon>
        <taxon>Dikarya</taxon>
        <taxon>Ascomycota</taxon>
        <taxon>Pezizomycotina</taxon>
        <taxon>Leotiomycetes</taxon>
        <taxon>Helotiales</taxon>
        <taxon>Mollisiaceae</taxon>
        <taxon>Phialocephala</taxon>
        <taxon>Phialocephala fortinii species complex</taxon>
    </lineage>
</organism>
<dbReference type="EMBL" id="FJOG01000013">
    <property type="protein sequence ID" value="CZR59332.1"/>
    <property type="molecule type" value="Genomic_DNA"/>
</dbReference>
<gene>
    <name evidence="1" type="ORF">PAC_09224</name>
</gene>
<keyword evidence="2" id="KW-1185">Reference proteome</keyword>
<protein>
    <recommendedName>
        <fullName evidence="3">Heterokaryon incompatibility domain-containing protein</fullName>
    </recommendedName>
</protein>
<dbReference type="AlphaFoldDB" id="A0A1L7X2S7"/>
<evidence type="ECO:0000313" key="2">
    <source>
        <dbReference type="Proteomes" id="UP000184330"/>
    </source>
</evidence>
<accession>A0A1L7X2S7</accession>
<sequence>MRGIFEAAHRASPNGPRNFWGLLPHQHVDQDQMSDQDFLTSLCWMHTGSSERQCKFPSWSWTGWKGAVQFMMRGNKYWALIPLDDRHDRLVFEVAMQQCSLRYTHWCDLGRQLVARVSYADWKTELLVKGSIVKLNFVWLCRPPEHTLGSGPLKKGPGIFVKCHGTFSSYSPVWASGSFATETSALLSGEWDCLAVAKMQSIEDNSQNYCFLILEWKEEVAQRIGFINFGRRVWDDESEELRKQAANKGSSVWWSTSHLVASKRNFLLD</sequence>
<reference evidence="1 2" key="1">
    <citation type="submission" date="2016-03" db="EMBL/GenBank/DDBJ databases">
        <authorList>
            <person name="Ploux O."/>
        </authorList>
    </citation>
    <scope>NUCLEOTIDE SEQUENCE [LARGE SCALE GENOMIC DNA]</scope>
    <source>
        <strain evidence="1 2">UAMH 11012</strain>
    </source>
</reference>
<proteinExistence type="predicted"/>
<name>A0A1L7X2S7_9HELO</name>
<evidence type="ECO:0000313" key="1">
    <source>
        <dbReference type="EMBL" id="CZR59332.1"/>
    </source>
</evidence>
<dbReference type="Proteomes" id="UP000184330">
    <property type="component" value="Unassembled WGS sequence"/>
</dbReference>